<dbReference type="Proteomes" id="UP001143486">
    <property type="component" value="Unassembled WGS sequence"/>
</dbReference>
<evidence type="ECO:0000313" key="2">
    <source>
        <dbReference type="EMBL" id="GLK50618.1"/>
    </source>
</evidence>
<proteinExistence type="predicted"/>
<dbReference type="Pfam" id="PF00856">
    <property type="entry name" value="SET"/>
    <property type="match status" value="1"/>
</dbReference>
<dbReference type="SMART" id="SM00317">
    <property type="entry name" value="SET"/>
    <property type="match status" value="1"/>
</dbReference>
<evidence type="ECO:0000259" key="1">
    <source>
        <dbReference type="PROSITE" id="PS50280"/>
    </source>
</evidence>
<dbReference type="PROSITE" id="PS50280">
    <property type="entry name" value="SET"/>
    <property type="match status" value="1"/>
</dbReference>
<dbReference type="RefSeq" id="WP_271185019.1">
    <property type="nucleotide sequence ID" value="NZ_BSFE01000001.1"/>
</dbReference>
<keyword evidence="3" id="KW-1185">Reference proteome</keyword>
<accession>A0A9W6IIL9</accession>
<comment type="caution">
    <text evidence="2">The sequence shown here is derived from an EMBL/GenBank/DDBJ whole genome shotgun (WGS) entry which is preliminary data.</text>
</comment>
<reference evidence="2" key="2">
    <citation type="submission" date="2023-01" db="EMBL/GenBank/DDBJ databases">
        <authorList>
            <person name="Sun Q."/>
            <person name="Evtushenko L."/>
        </authorList>
    </citation>
    <scope>NUCLEOTIDE SEQUENCE</scope>
    <source>
        <strain evidence="2">VKM B-1513</strain>
    </source>
</reference>
<reference evidence="2" key="1">
    <citation type="journal article" date="2014" name="Int. J. Syst. Evol. Microbiol.">
        <title>Complete genome sequence of Corynebacterium casei LMG S-19264T (=DSM 44701T), isolated from a smear-ripened cheese.</title>
        <authorList>
            <consortium name="US DOE Joint Genome Institute (JGI-PGF)"/>
            <person name="Walter F."/>
            <person name="Albersmeier A."/>
            <person name="Kalinowski J."/>
            <person name="Ruckert C."/>
        </authorList>
    </citation>
    <scope>NUCLEOTIDE SEQUENCE</scope>
    <source>
        <strain evidence="2">VKM B-1513</strain>
    </source>
</reference>
<organism evidence="2 3">
    <name type="scientific">Maricaulis virginensis</name>
    <dbReference type="NCBI Taxonomy" id="144022"/>
    <lineage>
        <taxon>Bacteria</taxon>
        <taxon>Pseudomonadati</taxon>
        <taxon>Pseudomonadota</taxon>
        <taxon>Alphaproteobacteria</taxon>
        <taxon>Maricaulales</taxon>
        <taxon>Maricaulaceae</taxon>
        <taxon>Maricaulis</taxon>
    </lineage>
</organism>
<dbReference type="AlphaFoldDB" id="A0A9W6IIL9"/>
<dbReference type="EMBL" id="BSFE01000001">
    <property type="protein sequence ID" value="GLK50618.1"/>
    <property type="molecule type" value="Genomic_DNA"/>
</dbReference>
<name>A0A9W6IIL9_9PROT</name>
<evidence type="ECO:0000313" key="3">
    <source>
        <dbReference type="Proteomes" id="UP001143486"/>
    </source>
</evidence>
<sequence>MLLVETYLQPSPLEGLGVFAARRIRKGTLMWTLDPATDLVLTEAQLAERPPVYRGYIQRYAYFDRGLNGYLLDGDHARFLNHSSTPNLDFSAADGSGVAVRDIAQGEEILCDYSQFMENVVLLPTPARRRQAPRIAAVSG</sequence>
<dbReference type="Gene3D" id="2.170.270.10">
    <property type="entry name" value="SET domain"/>
    <property type="match status" value="1"/>
</dbReference>
<feature type="domain" description="SET" evidence="1">
    <location>
        <begin position="1"/>
        <end position="114"/>
    </location>
</feature>
<dbReference type="InterPro" id="IPR046341">
    <property type="entry name" value="SET_dom_sf"/>
</dbReference>
<protein>
    <submittedName>
        <fullName evidence="2">SET domain-containing protein-lysine N-methyltransferase</fullName>
    </submittedName>
</protein>
<dbReference type="InterPro" id="IPR001214">
    <property type="entry name" value="SET_dom"/>
</dbReference>
<dbReference type="SUPFAM" id="SSF82199">
    <property type="entry name" value="SET domain"/>
    <property type="match status" value="1"/>
</dbReference>
<gene>
    <name evidence="2" type="ORF">GCM10017621_01260</name>
</gene>